<feature type="region of interest" description="Disordered" evidence="4">
    <location>
        <begin position="1"/>
        <end position="68"/>
    </location>
</feature>
<evidence type="ECO:0000259" key="5">
    <source>
        <dbReference type="PROSITE" id="PS51388"/>
    </source>
</evidence>
<dbReference type="Gene3D" id="1.20.120.1240">
    <property type="entry name" value="Dynamin, middle domain"/>
    <property type="match status" value="1"/>
</dbReference>
<evidence type="ECO:0000313" key="7">
    <source>
        <dbReference type="EMBL" id="RDL36733.1"/>
    </source>
</evidence>
<gene>
    <name evidence="7" type="ORF">BP5553_06085</name>
</gene>
<dbReference type="Pfam" id="PF01031">
    <property type="entry name" value="Dynamin_M"/>
    <property type="match status" value="1"/>
</dbReference>
<reference evidence="7 8" key="1">
    <citation type="journal article" date="2018" name="IMA Fungus">
        <title>IMA Genome-F 9: Draft genome sequence of Annulohypoxylon stygium, Aspergillus mulundensis, Berkeleyomyces basicola (syn. Thielaviopsis basicola), Ceratocystis smalleyi, two Cercospora beticola strains, Coleophoma cylindrospora, Fusarium fracticaudum, Phialophora cf. hyalina, and Morchella septimelata.</title>
        <authorList>
            <person name="Wingfield B.D."/>
            <person name="Bills G.F."/>
            <person name="Dong Y."/>
            <person name="Huang W."/>
            <person name="Nel W.J."/>
            <person name="Swalarsk-Parry B.S."/>
            <person name="Vaghefi N."/>
            <person name="Wilken P.M."/>
            <person name="An Z."/>
            <person name="de Beer Z.W."/>
            <person name="De Vos L."/>
            <person name="Chen L."/>
            <person name="Duong T.A."/>
            <person name="Gao Y."/>
            <person name="Hammerbacher A."/>
            <person name="Kikkert J.R."/>
            <person name="Li Y."/>
            <person name="Li H."/>
            <person name="Li K."/>
            <person name="Li Q."/>
            <person name="Liu X."/>
            <person name="Ma X."/>
            <person name="Naidoo K."/>
            <person name="Pethybridge S.J."/>
            <person name="Sun J."/>
            <person name="Steenkamp E.T."/>
            <person name="van der Nest M.A."/>
            <person name="van Wyk S."/>
            <person name="Wingfield M.J."/>
            <person name="Xiong C."/>
            <person name="Yue Q."/>
            <person name="Zhang X."/>
        </authorList>
    </citation>
    <scope>NUCLEOTIDE SEQUENCE [LARGE SCALE GENOMIC DNA]</scope>
    <source>
        <strain evidence="7 8">BP 5553</strain>
    </source>
</reference>
<feature type="domain" description="Dynamin-type G" evidence="6">
    <location>
        <begin position="94"/>
        <end position="394"/>
    </location>
</feature>
<dbReference type="CDD" id="cd08771">
    <property type="entry name" value="DLP_1"/>
    <property type="match status" value="1"/>
</dbReference>
<sequence>METATQAPVADNPIQTPVSGQSSAGTLPRRAKQSRESKSRTQSTPEQSSSTTTPEKAPVSEPITLLADDPFNSKESKLLFDAIDELRECRVGQELDLPQLVIVGQQSAGKSSLLQSLTDIPFPVGGGGLCTRFATRIISRRTEPGTSDDVQISIKPGDIDPFGYQGDETNSGNFSFSIPTMTTITTEIFEDVVKKATKHMGILAGEGPNRKNFSSNVLEIELSGPNRSHFGILDVPGVFDAILDEKTITEEEMAGVRAMVTSYMRKPENIIICVAPANEDLSNQTIANLIRLEKINPSRVIGVFTKCDRADSESAEETVQVAKGIKGLKLDNGWFVVQNRSKDGPTSGIDREDTERTTLSKHPWVEIPHQRRGTAMLKKFLASILCRRIREAFPGLRIKIMALLAAEKQTLARLGNPRPELYDQRKYLNEIVVRYHDLAHQALKSPEELPSDTMKLRGMVRQAAKTFATEMRINGNLYEFLEIGDSRNALEQPLKSSQNSLPSIAANKKRSIYHEIRAQIGKNQGEELEGLSNPAILKPLFRKQTEKWQELAQNHLRSIISMSQDVASMILDQVCAELGVPSHTANDLGDIISGFKDDAEQRATLELHTFCHEITTFPLQTSNPLYLEKVTKAQHLRFQGALERYRTTNPVEKFITTLLNDNNPQYLPTIPQHYKSWVIVDVNNLDELFKQMHPRGVQNTENEIHDLLKAYYEIALEDFLSHITGRIVEPFLQDKHGPVLGLSSDYISGFSEERIEMLGGEDRAVIEERKAAEKQIKKLEDAMRIADQTWRRTKELEK</sequence>
<feature type="compositionally biased region" description="Low complexity" evidence="4">
    <location>
        <begin position="41"/>
        <end position="55"/>
    </location>
</feature>
<dbReference type="InterPro" id="IPR001401">
    <property type="entry name" value="Dynamin_GTPase"/>
</dbReference>
<name>A0A370TMH6_9HELO</name>
<feature type="domain" description="GED" evidence="5">
    <location>
        <begin position="701"/>
        <end position="794"/>
    </location>
</feature>
<organism evidence="7 8">
    <name type="scientific">Venustampulla echinocandica</name>
    <dbReference type="NCBI Taxonomy" id="2656787"/>
    <lineage>
        <taxon>Eukaryota</taxon>
        <taxon>Fungi</taxon>
        <taxon>Dikarya</taxon>
        <taxon>Ascomycota</taxon>
        <taxon>Pezizomycotina</taxon>
        <taxon>Leotiomycetes</taxon>
        <taxon>Helotiales</taxon>
        <taxon>Pleuroascaceae</taxon>
        <taxon>Venustampulla</taxon>
    </lineage>
</organism>
<dbReference type="STRING" id="2656787.A0A370TMH6"/>
<dbReference type="InterPro" id="IPR022812">
    <property type="entry name" value="Dynamin"/>
</dbReference>
<evidence type="ECO:0000256" key="1">
    <source>
        <dbReference type="ARBA" id="ARBA00022741"/>
    </source>
</evidence>
<keyword evidence="8" id="KW-1185">Reference proteome</keyword>
<feature type="compositionally biased region" description="Polar residues" evidence="4">
    <location>
        <begin position="13"/>
        <end position="25"/>
    </location>
</feature>
<dbReference type="Gene3D" id="3.40.50.300">
    <property type="entry name" value="P-loop containing nucleotide triphosphate hydrolases"/>
    <property type="match status" value="1"/>
</dbReference>
<accession>A0A370TMH6</accession>
<dbReference type="GO" id="GO:0008017">
    <property type="term" value="F:microtubule binding"/>
    <property type="evidence" value="ECO:0007669"/>
    <property type="project" value="TreeGrafter"/>
</dbReference>
<feature type="coiled-coil region" evidence="3">
    <location>
        <begin position="762"/>
        <end position="789"/>
    </location>
</feature>
<dbReference type="GO" id="GO:0016020">
    <property type="term" value="C:membrane"/>
    <property type="evidence" value="ECO:0007669"/>
    <property type="project" value="TreeGrafter"/>
</dbReference>
<dbReference type="AlphaFoldDB" id="A0A370TMH6"/>
<keyword evidence="2" id="KW-0342">GTP-binding</keyword>
<comment type="caution">
    <text evidence="7">The sequence shown here is derived from an EMBL/GenBank/DDBJ whole genome shotgun (WGS) entry which is preliminary data.</text>
</comment>
<dbReference type="GO" id="GO:0005874">
    <property type="term" value="C:microtubule"/>
    <property type="evidence" value="ECO:0007669"/>
    <property type="project" value="TreeGrafter"/>
</dbReference>
<dbReference type="OrthoDB" id="415706at2759"/>
<protein>
    <recommendedName>
        <fullName evidence="9">P-loop containing nucleoside triphosphate hydrolase</fullName>
    </recommendedName>
</protein>
<dbReference type="GO" id="GO:0005525">
    <property type="term" value="F:GTP binding"/>
    <property type="evidence" value="ECO:0007669"/>
    <property type="project" value="InterPro"/>
</dbReference>
<evidence type="ECO:0000256" key="3">
    <source>
        <dbReference type="SAM" id="Coils"/>
    </source>
</evidence>
<keyword evidence="1" id="KW-0547">Nucleotide-binding</keyword>
<keyword evidence="3" id="KW-0175">Coiled coil</keyword>
<dbReference type="InterPro" id="IPR020850">
    <property type="entry name" value="GED_dom"/>
</dbReference>
<dbReference type="InterPro" id="IPR030381">
    <property type="entry name" value="G_DYNAMIN_dom"/>
</dbReference>
<dbReference type="InterPro" id="IPR000375">
    <property type="entry name" value="Dynamin_stalk"/>
</dbReference>
<evidence type="ECO:0008006" key="9">
    <source>
        <dbReference type="Google" id="ProtNLM"/>
    </source>
</evidence>
<dbReference type="SMART" id="SM00053">
    <property type="entry name" value="DYNc"/>
    <property type="match status" value="1"/>
</dbReference>
<dbReference type="PROSITE" id="PS51718">
    <property type="entry name" value="G_DYNAMIN_2"/>
    <property type="match status" value="1"/>
</dbReference>
<dbReference type="PANTHER" id="PTHR11566">
    <property type="entry name" value="DYNAMIN"/>
    <property type="match status" value="1"/>
</dbReference>
<dbReference type="InterPro" id="IPR045063">
    <property type="entry name" value="Dynamin_N"/>
</dbReference>
<dbReference type="SUPFAM" id="SSF52540">
    <property type="entry name" value="P-loop containing nucleoside triphosphate hydrolases"/>
    <property type="match status" value="1"/>
</dbReference>
<evidence type="ECO:0000256" key="2">
    <source>
        <dbReference type="ARBA" id="ARBA00023134"/>
    </source>
</evidence>
<evidence type="ECO:0000313" key="8">
    <source>
        <dbReference type="Proteomes" id="UP000254866"/>
    </source>
</evidence>
<dbReference type="Pfam" id="PF00350">
    <property type="entry name" value="Dynamin_N"/>
    <property type="match status" value="1"/>
</dbReference>
<dbReference type="InterPro" id="IPR027417">
    <property type="entry name" value="P-loop_NTPase"/>
</dbReference>
<proteinExistence type="predicted"/>
<dbReference type="Proteomes" id="UP000254866">
    <property type="component" value="Unassembled WGS sequence"/>
</dbReference>
<dbReference type="PRINTS" id="PR00195">
    <property type="entry name" value="DYNAMIN"/>
</dbReference>
<dbReference type="PROSITE" id="PS51388">
    <property type="entry name" value="GED"/>
    <property type="match status" value="1"/>
</dbReference>
<dbReference type="GO" id="GO:0005739">
    <property type="term" value="C:mitochondrion"/>
    <property type="evidence" value="ECO:0007669"/>
    <property type="project" value="TreeGrafter"/>
</dbReference>
<dbReference type="RefSeq" id="XP_031869389.1">
    <property type="nucleotide sequence ID" value="XM_032014708.1"/>
</dbReference>
<dbReference type="GO" id="GO:0000266">
    <property type="term" value="P:mitochondrial fission"/>
    <property type="evidence" value="ECO:0007669"/>
    <property type="project" value="TreeGrafter"/>
</dbReference>
<dbReference type="PANTHER" id="PTHR11566:SF21">
    <property type="entry name" value="DYNAMIN RELATED PROTEIN 1, ISOFORM A"/>
    <property type="match status" value="1"/>
</dbReference>
<dbReference type="GO" id="GO:0003924">
    <property type="term" value="F:GTPase activity"/>
    <property type="evidence" value="ECO:0007669"/>
    <property type="project" value="InterPro"/>
</dbReference>
<evidence type="ECO:0000256" key="4">
    <source>
        <dbReference type="SAM" id="MobiDB-lite"/>
    </source>
</evidence>
<dbReference type="GO" id="GO:0006897">
    <property type="term" value="P:endocytosis"/>
    <property type="evidence" value="ECO:0007669"/>
    <property type="project" value="TreeGrafter"/>
</dbReference>
<dbReference type="GO" id="GO:0016559">
    <property type="term" value="P:peroxisome fission"/>
    <property type="evidence" value="ECO:0007669"/>
    <property type="project" value="TreeGrafter"/>
</dbReference>
<dbReference type="GeneID" id="43598934"/>
<dbReference type="GO" id="GO:0048312">
    <property type="term" value="P:intracellular distribution of mitochondria"/>
    <property type="evidence" value="ECO:0007669"/>
    <property type="project" value="TreeGrafter"/>
</dbReference>
<dbReference type="EMBL" id="NPIC01000004">
    <property type="protein sequence ID" value="RDL36733.1"/>
    <property type="molecule type" value="Genomic_DNA"/>
</dbReference>
<evidence type="ECO:0000259" key="6">
    <source>
        <dbReference type="PROSITE" id="PS51718"/>
    </source>
</evidence>